<keyword evidence="6" id="KW-0539">Nucleus</keyword>
<evidence type="ECO:0000256" key="7">
    <source>
        <dbReference type="ARBA" id="ARBA00033181"/>
    </source>
</evidence>
<comment type="subcellular location">
    <subcellularLocation>
        <location evidence="2">Nucleus</location>
        <location evidence="2">Nucleolus</location>
    </subcellularLocation>
</comment>
<dbReference type="AlphaFoldDB" id="A6KJT0"/>
<comment type="function">
    <text evidence="1">Required for biogenesis of the 60S ribosomal subunit.</text>
</comment>
<dbReference type="InterPro" id="IPR026532">
    <property type="entry name" value="BRX1"/>
</dbReference>
<evidence type="ECO:0000256" key="8">
    <source>
        <dbReference type="SAM" id="MobiDB-lite"/>
    </source>
</evidence>
<keyword evidence="5" id="KW-0690">Ribosome biogenesis</keyword>
<evidence type="ECO:0000313" key="10">
    <source>
        <dbReference type="EMBL" id="EDL82991.1"/>
    </source>
</evidence>
<proteinExistence type="inferred from homology"/>
<dbReference type="PANTHER" id="PTHR13634:SF0">
    <property type="entry name" value="RIBOSOME BIOGENESIS PROTEIN BRX1 HOMOLOG"/>
    <property type="match status" value="1"/>
</dbReference>
<evidence type="ECO:0000256" key="2">
    <source>
        <dbReference type="ARBA" id="ARBA00004604"/>
    </source>
</evidence>
<feature type="domain" description="Brix" evidence="9">
    <location>
        <begin position="59"/>
        <end position="105"/>
    </location>
</feature>
<evidence type="ECO:0000256" key="6">
    <source>
        <dbReference type="ARBA" id="ARBA00023242"/>
    </source>
</evidence>
<feature type="region of interest" description="Disordered" evidence="8">
    <location>
        <begin position="1"/>
        <end position="46"/>
    </location>
</feature>
<dbReference type="PROSITE" id="PS50833">
    <property type="entry name" value="BRIX"/>
    <property type="match status" value="1"/>
</dbReference>
<evidence type="ECO:0000313" key="11">
    <source>
        <dbReference type="Proteomes" id="UP000234681"/>
    </source>
</evidence>
<dbReference type="PANTHER" id="PTHR13634">
    <property type="entry name" value="RIBOSOME BIOGENESIS PROTEIN BRIX"/>
    <property type="match status" value="1"/>
</dbReference>
<accession>A6KJT0</accession>
<gene>
    <name evidence="10" type="primary">Bxdc2</name>
    <name evidence="10" type="ORF">rCG_23644</name>
</gene>
<protein>
    <recommendedName>
        <fullName evidence="4">Ribosome biogenesis protein BRX1 homolog</fullName>
    </recommendedName>
    <alternativeName>
        <fullName evidence="7">Brix domain-containing protein 2</fullName>
    </alternativeName>
</protein>
<evidence type="ECO:0000256" key="1">
    <source>
        <dbReference type="ARBA" id="ARBA00003439"/>
    </source>
</evidence>
<evidence type="ECO:0000256" key="5">
    <source>
        <dbReference type="ARBA" id="ARBA00022517"/>
    </source>
</evidence>
<dbReference type="GO" id="GO:0006364">
    <property type="term" value="P:rRNA processing"/>
    <property type="evidence" value="ECO:0007669"/>
    <property type="project" value="InterPro"/>
</dbReference>
<dbReference type="Proteomes" id="UP000234681">
    <property type="component" value="Chromosome 2"/>
</dbReference>
<evidence type="ECO:0000259" key="9">
    <source>
        <dbReference type="PROSITE" id="PS50833"/>
    </source>
</evidence>
<dbReference type="InterPro" id="IPR007109">
    <property type="entry name" value="Brix"/>
</dbReference>
<evidence type="ECO:0000256" key="4">
    <source>
        <dbReference type="ARBA" id="ARBA00020522"/>
    </source>
</evidence>
<feature type="compositionally biased region" description="Basic and acidic residues" evidence="8">
    <location>
        <begin position="34"/>
        <end position="46"/>
    </location>
</feature>
<dbReference type="GO" id="GO:0019843">
    <property type="term" value="F:rRNA binding"/>
    <property type="evidence" value="ECO:0007669"/>
    <property type="project" value="InterPro"/>
</dbReference>
<dbReference type="GO" id="GO:0005730">
    <property type="term" value="C:nucleolus"/>
    <property type="evidence" value="ECO:0007669"/>
    <property type="project" value="UniProtKB-SubCell"/>
</dbReference>
<sequence>MAATKRKRRGDLEVQAKKPKKNRKDAGQPAKQADVAKEAEEEKDRIPGPVCKGKWKNKERILIFSSRGINFRTRHLMQDLRMLMPHSKADTKMDRKDKLFVINEA</sequence>
<comment type="similarity">
    <text evidence="3">Belongs to the BRX1 family.</text>
</comment>
<reference evidence="11" key="1">
    <citation type="submission" date="2005-09" db="EMBL/GenBank/DDBJ databases">
        <authorList>
            <person name="Mural R.J."/>
            <person name="Li P.W."/>
            <person name="Adams M.D."/>
            <person name="Amanatides P.G."/>
            <person name="Baden-Tillson H."/>
            <person name="Barnstead M."/>
            <person name="Chin S.H."/>
            <person name="Dew I."/>
            <person name="Evans C.A."/>
            <person name="Ferriera S."/>
            <person name="Flanigan M."/>
            <person name="Fosler C."/>
            <person name="Glodek A."/>
            <person name="Gu Z."/>
            <person name="Holt R.A."/>
            <person name="Jennings D."/>
            <person name="Kraft C.L."/>
            <person name="Lu F."/>
            <person name="Nguyen T."/>
            <person name="Nusskern D.R."/>
            <person name="Pfannkoch C.M."/>
            <person name="Sitter C."/>
            <person name="Sutton G.G."/>
            <person name="Venter J.C."/>
            <person name="Wang Z."/>
            <person name="Woodage T."/>
            <person name="Zheng X.H."/>
            <person name="Zhong F."/>
        </authorList>
    </citation>
    <scope>NUCLEOTIDE SEQUENCE [LARGE SCALE GENOMIC DNA]</scope>
    <source>
        <strain>BN</strain>
        <strain evidence="11">Sprague-Dawley</strain>
    </source>
</reference>
<name>A6KJT0_RAT</name>
<organism evidence="10 11">
    <name type="scientific">Rattus norvegicus</name>
    <name type="common">Rat</name>
    <dbReference type="NCBI Taxonomy" id="10116"/>
    <lineage>
        <taxon>Eukaryota</taxon>
        <taxon>Metazoa</taxon>
        <taxon>Chordata</taxon>
        <taxon>Craniata</taxon>
        <taxon>Vertebrata</taxon>
        <taxon>Euteleostomi</taxon>
        <taxon>Mammalia</taxon>
        <taxon>Eutheria</taxon>
        <taxon>Euarchontoglires</taxon>
        <taxon>Glires</taxon>
        <taxon>Rodentia</taxon>
        <taxon>Myomorpha</taxon>
        <taxon>Muroidea</taxon>
        <taxon>Muridae</taxon>
        <taxon>Murinae</taxon>
        <taxon>Rattus</taxon>
    </lineage>
</organism>
<dbReference type="EMBL" id="CH474058">
    <property type="protein sequence ID" value="EDL82991.1"/>
    <property type="molecule type" value="Genomic_DNA"/>
</dbReference>
<evidence type="ECO:0000256" key="3">
    <source>
        <dbReference type="ARBA" id="ARBA00006369"/>
    </source>
</evidence>